<keyword evidence="1" id="KW-0812">Transmembrane</keyword>
<dbReference type="OrthoDB" id="286356at2157"/>
<organism evidence="2 3">
    <name type="scientific">Haloferax massiliensis</name>
    <dbReference type="NCBI Taxonomy" id="1476858"/>
    <lineage>
        <taxon>Archaea</taxon>
        <taxon>Methanobacteriati</taxon>
        <taxon>Methanobacteriota</taxon>
        <taxon>Stenosarchaea group</taxon>
        <taxon>Halobacteria</taxon>
        <taxon>Halobacteriales</taxon>
        <taxon>Haloferacaceae</taxon>
        <taxon>Haloferax</taxon>
    </lineage>
</organism>
<keyword evidence="3" id="KW-1185">Reference proteome</keyword>
<feature type="transmembrane region" description="Helical" evidence="1">
    <location>
        <begin position="12"/>
        <end position="32"/>
    </location>
</feature>
<accession>A0A0D6JLY2</accession>
<keyword evidence="1" id="KW-1133">Transmembrane helix</keyword>
<evidence type="ECO:0000313" key="3">
    <source>
        <dbReference type="Proteomes" id="UP000198902"/>
    </source>
</evidence>
<sequence>MKLRTIAEDKAFKYLVVAGFAAAATNFGLTYFDTGRLDFFGAALQFALVVVIGVALVTYWNYMERRADAE</sequence>
<proteinExistence type="predicted"/>
<evidence type="ECO:0000313" key="2">
    <source>
        <dbReference type="EMBL" id="CQR48902.1"/>
    </source>
</evidence>
<keyword evidence="1" id="KW-0472">Membrane</keyword>
<dbReference type="EMBL" id="CSTE01000001">
    <property type="protein sequence ID" value="CQR48902.1"/>
    <property type="molecule type" value="Genomic_DNA"/>
</dbReference>
<name>A0A0D6JLY2_9EURY</name>
<dbReference type="RefSeq" id="WP_089776902.1">
    <property type="nucleotide sequence ID" value="NZ_CABLRR010000001.1"/>
</dbReference>
<feature type="transmembrane region" description="Helical" evidence="1">
    <location>
        <begin position="44"/>
        <end position="62"/>
    </location>
</feature>
<dbReference type="AlphaFoldDB" id="A0A0D6JLY2"/>
<reference evidence="3" key="1">
    <citation type="submission" date="2015-03" db="EMBL/GenBank/DDBJ databases">
        <authorList>
            <person name="Urmite Genomes"/>
        </authorList>
    </citation>
    <scope>NUCLEOTIDE SEQUENCE [LARGE SCALE GENOMIC DNA]</scope>
    <source>
        <strain evidence="3">Arc-Hr</strain>
    </source>
</reference>
<protein>
    <submittedName>
        <fullName evidence="2">Uncharacterized protein</fullName>
    </submittedName>
</protein>
<dbReference type="Proteomes" id="UP000198902">
    <property type="component" value="Unassembled WGS sequence"/>
</dbReference>
<evidence type="ECO:0000256" key="1">
    <source>
        <dbReference type="SAM" id="Phobius"/>
    </source>
</evidence>
<gene>
    <name evidence="2" type="ORF">BN996_00351</name>
</gene>